<evidence type="ECO:0000313" key="1">
    <source>
        <dbReference type="EMBL" id="CAB3401261.1"/>
    </source>
</evidence>
<comment type="caution">
    <text evidence="1">The sequence shown here is derived from an EMBL/GenBank/DDBJ whole genome shotgun (WGS) entry which is preliminary data.</text>
</comment>
<dbReference type="AlphaFoldDB" id="A0A8S1EJD1"/>
<dbReference type="EMBL" id="CADEPM010000003">
    <property type="protein sequence ID" value="CAB3401261.1"/>
    <property type="molecule type" value="Genomic_DNA"/>
</dbReference>
<proteinExistence type="predicted"/>
<reference evidence="1 2" key="1">
    <citation type="submission" date="2020-04" db="EMBL/GenBank/DDBJ databases">
        <authorList>
            <person name="Laetsch R D."/>
            <person name="Stevens L."/>
            <person name="Kumar S."/>
            <person name="Blaxter L. M."/>
        </authorList>
    </citation>
    <scope>NUCLEOTIDE SEQUENCE [LARGE SCALE GENOMIC DNA]</scope>
</reference>
<accession>A0A8S1EJD1</accession>
<dbReference type="Proteomes" id="UP000494206">
    <property type="component" value="Unassembled WGS sequence"/>
</dbReference>
<keyword evidence="2" id="KW-1185">Reference proteome</keyword>
<evidence type="ECO:0000313" key="2">
    <source>
        <dbReference type="Proteomes" id="UP000494206"/>
    </source>
</evidence>
<protein>
    <submittedName>
        <fullName evidence="1">Uncharacterized protein</fullName>
    </submittedName>
</protein>
<organism evidence="1 2">
    <name type="scientific">Caenorhabditis bovis</name>
    <dbReference type="NCBI Taxonomy" id="2654633"/>
    <lineage>
        <taxon>Eukaryota</taxon>
        <taxon>Metazoa</taxon>
        <taxon>Ecdysozoa</taxon>
        <taxon>Nematoda</taxon>
        <taxon>Chromadorea</taxon>
        <taxon>Rhabditida</taxon>
        <taxon>Rhabditina</taxon>
        <taxon>Rhabditomorpha</taxon>
        <taxon>Rhabditoidea</taxon>
        <taxon>Rhabditidae</taxon>
        <taxon>Peloderinae</taxon>
        <taxon>Caenorhabditis</taxon>
    </lineage>
</organism>
<sequence length="124" mass="13845">MVHPTSLNHNSFLYTTTLEDLPQCASNSDCGPKQFCDYLVNLKLEISDRTSCFNIKICKTRAECENFDCLDATDEVDRFCGILQFFQFNDVAPANKPSVSCTEDMDCAHLIKEMVGEGGSSQNN</sequence>
<name>A0A8S1EJD1_9PELO</name>
<gene>
    <name evidence="1" type="ORF">CBOVIS_LOCUS4033</name>
</gene>